<protein>
    <submittedName>
        <fullName evidence="1">Uncharacterized protein</fullName>
    </submittedName>
</protein>
<organism evidence="1">
    <name type="scientific">uncultured Caudovirales phage</name>
    <dbReference type="NCBI Taxonomy" id="2100421"/>
    <lineage>
        <taxon>Viruses</taxon>
        <taxon>Duplodnaviria</taxon>
        <taxon>Heunggongvirae</taxon>
        <taxon>Uroviricota</taxon>
        <taxon>Caudoviricetes</taxon>
        <taxon>Peduoviridae</taxon>
        <taxon>Maltschvirus</taxon>
        <taxon>Maltschvirus maltsch</taxon>
    </lineage>
</organism>
<evidence type="ECO:0000313" key="1">
    <source>
        <dbReference type="EMBL" id="CAB4220970.1"/>
    </source>
</evidence>
<dbReference type="EMBL" id="LR797503">
    <property type="protein sequence ID" value="CAB4220970.1"/>
    <property type="molecule type" value="Genomic_DNA"/>
</dbReference>
<accession>A0A6J5T0B4</accession>
<gene>
    <name evidence="1" type="ORF">UFOVP1636_90</name>
</gene>
<sequence>MRAKEIIAESDNDKLFGKSNRIKNNLNRSFTRNGNNYQRMGAFSGAWSVIDSSGRELYRFSGIGNVQSDANKIARSWAERNNYHNEFEVVPVLSPLKGLGMDVTPNNKLHKLLGWDTVDASQDQQYNDNSQEWEIYKRSSDQLLITFTAPDRQSAWDWAQEYMVRTNREAVADLYGVRPFLS</sequence>
<proteinExistence type="predicted"/>
<reference evidence="1" key="1">
    <citation type="submission" date="2020-05" db="EMBL/GenBank/DDBJ databases">
        <authorList>
            <person name="Chiriac C."/>
            <person name="Salcher M."/>
            <person name="Ghai R."/>
            <person name="Kavagutti S V."/>
        </authorList>
    </citation>
    <scope>NUCLEOTIDE SEQUENCE</scope>
</reference>
<name>A0A6J5T0B4_9CAUD</name>